<protein>
    <submittedName>
        <fullName evidence="1">Uncharacterized protein</fullName>
    </submittedName>
</protein>
<dbReference type="EMBL" id="NMVO01000018">
    <property type="protein sequence ID" value="OYO08826.1"/>
    <property type="molecule type" value="Genomic_DNA"/>
</dbReference>
<gene>
    <name evidence="1" type="ORF">CGZ94_20230</name>
</gene>
<dbReference type="Proteomes" id="UP000215896">
    <property type="component" value="Unassembled WGS sequence"/>
</dbReference>
<name>A0A255G371_9ACTN</name>
<comment type="caution">
    <text evidence="1">The sequence shown here is derived from an EMBL/GenBank/DDBJ whole genome shotgun (WGS) entry which is preliminary data.</text>
</comment>
<sequence length="254" mass="29137">MWREQNLIVVDSDDLSLFTRLNDGEAWMDSITEGDLVWTADTDFSVTSMRLELINPEAAEFKSWHLLGTRYTYRTGSLQGAIEFSNRIFSLASRGLRHTLYSDGVTPGERELYLKIVRGLPLADYRDALRMEALYCFRADDLDAFDLIAAEAVDAGFYDSRDAFVSAVRHDDSWSAINRAPVARTANQIQHKTGRSDYYYLNSLLLFMLNENSDEEIDDVLRQWARKMRPNSAVLRAMHSSRENEIGSGRERQQ</sequence>
<dbReference type="AlphaFoldDB" id="A0A255G371"/>
<evidence type="ECO:0000313" key="2">
    <source>
        <dbReference type="Proteomes" id="UP000215896"/>
    </source>
</evidence>
<organism evidence="1 2">
    <name type="scientific">Enemella evansiae</name>
    <dbReference type="NCBI Taxonomy" id="2016499"/>
    <lineage>
        <taxon>Bacteria</taxon>
        <taxon>Bacillati</taxon>
        <taxon>Actinomycetota</taxon>
        <taxon>Actinomycetes</taxon>
        <taxon>Propionibacteriales</taxon>
        <taxon>Propionibacteriaceae</taxon>
        <taxon>Enemella</taxon>
    </lineage>
</organism>
<reference evidence="1 2" key="1">
    <citation type="submission" date="2017-07" db="EMBL/GenBank/DDBJ databases">
        <title>Draft whole genome sequences of clinical Proprionibacteriaceae strains.</title>
        <authorList>
            <person name="Bernier A.-M."/>
            <person name="Bernard K."/>
            <person name="Domingo M.-C."/>
        </authorList>
    </citation>
    <scope>NUCLEOTIDE SEQUENCE [LARGE SCALE GENOMIC DNA]</scope>
    <source>
        <strain evidence="1 2">NML 030167</strain>
    </source>
</reference>
<keyword evidence="2" id="KW-1185">Reference proteome</keyword>
<proteinExistence type="predicted"/>
<accession>A0A255G371</accession>
<evidence type="ECO:0000313" key="1">
    <source>
        <dbReference type="EMBL" id="OYO08826.1"/>
    </source>
</evidence>